<sequence length="139" mass="16214">MFVETPYMGFGAAIQLNNSEVRRNRRSRPNSDITERSGKIVKMNDKSNAKPDESGIVMQATNSINIIPFDPNNSMNVNSWLKYFNDKCQEYNLDDTWKLNNITTYLKNNALTEYVNSYDTIKTWEEFVSFLTERYITLT</sequence>
<dbReference type="EMBL" id="BGPR01043655">
    <property type="protein sequence ID" value="GBO20277.1"/>
    <property type="molecule type" value="Genomic_DNA"/>
</dbReference>
<protein>
    <submittedName>
        <fullName evidence="1">Uncharacterized protein</fullName>
    </submittedName>
</protein>
<dbReference type="Proteomes" id="UP000499080">
    <property type="component" value="Unassembled WGS sequence"/>
</dbReference>
<name>A0A4Y2V976_ARAVE</name>
<reference evidence="1 2" key="1">
    <citation type="journal article" date="2019" name="Sci. Rep.">
        <title>Orb-weaving spider Araneus ventricosus genome elucidates the spidroin gene catalogue.</title>
        <authorList>
            <person name="Kono N."/>
            <person name="Nakamura H."/>
            <person name="Ohtoshi R."/>
            <person name="Moran D.A.P."/>
            <person name="Shinohara A."/>
            <person name="Yoshida Y."/>
            <person name="Fujiwara M."/>
            <person name="Mori M."/>
            <person name="Tomita M."/>
            <person name="Arakawa K."/>
        </authorList>
    </citation>
    <scope>NUCLEOTIDE SEQUENCE [LARGE SCALE GENOMIC DNA]</scope>
</reference>
<accession>A0A4Y2V976</accession>
<proteinExistence type="predicted"/>
<dbReference type="AlphaFoldDB" id="A0A4Y2V976"/>
<organism evidence="1 2">
    <name type="scientific">Araneus ventricosus</name>
    <name type="common">Orbweaver spider</name>
    <name type="synonym">Epeira ventricosa</name>
    <dbReference type="NCBI Taxonomy" id="182803"/>
    <lineage>
        <taxon>Eukaryota</taxon>
        <taxon>Metazoa</taxon>
        <taxon>Ecdysozoa</taxon>
        <taxon>Arthropoda</taxon>
        <taxon>Chelicerata</taxon>
        <taxon>Arachnida</taxon>
        <taxon>Araneae</taxon>
        <taxon>Araneomorphae</taxon>
        <taxon>Entelegynae</taxon>
        <taxon>Araneoidea</taxon>
        <taxon>Araneidae</taxon>
        <taxon>Araneus</taxon>
    </lineage>
</organism>
<evidence type="ECO:0000313" key="1">
    <source>
        <dbReference type="EMBL" id="GBO20277.1"/>
    </source>
</evidence>
<gene>
    <name evidence="1" type="ORF">AVEN_148455_1</name>
</gene>
<keyword evidence="2" id="KW-1185">Reference proteome</keyword>
<dbReference type="OrthoDB" id="6445926at2759"/>
<comment type="caution">
    <text evidence="1">The sequence shown here is derived from an EMBL/GenBank/DDBJ whole genome shotgun (WGS) entry which is preliminary data.</text>
</comment>
<evidence type="ECO:0000313" key="2">
    <source>
        <dbReference type="Proteomes" id="UP000499080"/>
    </source>
</evidence>